<evidence type="ECO:0000256" key="3">
    <source>
        <dbReference type="HAMAP-Rule" id="MF_01357"/>
    </source>
</evidence>
<keyword evidence="2 3" id="KW-0813">Transport</keyword>
<evidence type="ECO:0000256" key="4">
    <source>
        <dbReference type="RuleBase" id="RU003456"/>
    </source>
</evidence>
<evidence type="ECO:0000313" key="8">
    <source>
        <dbReference type="EMBL" id="TGG92264.1"/>
    </source>
</evidence>
<organism evidence="8 9">
    <name type="scientific">Aphanocapsa feldmannii 277cV</name>
    <dbReference type="NCBI Taxonomy" id="2507553"/>
    <lineage>
        <taxon>Bacteria</taxon>
        <taxon>Bacillati</taxon>
        <taxon>Cyanobacteriota</taxon>
        <taxon>Cyanophyceae</taxon>
        <taxon>Oscillatoriophycideae</taxon>
        <taxon>Chroococcales</taxon>
        <taxon>Microcystaceae</taxon>
        <taxon>Aphanocapsa</taxon>
    </lineage>
</organism>
<keyword evidence="3 5" id="KW-0521">NADP</keyword>
<dbReference type="InterPro" id="IPR001268">
    <property type="entry name" value="NADH_UbQ_OxRdtase_30kDa_su"/>
</dbReference>
<dbReference type="NCBIfam" id="NF009141">
    <property type="entry name" value="PRK12494.1"/>
    <property type="match status" value="1"/>
</dbReference>
<keyword evidence="3 4" id="KW-1278">Translocase</keyword>
<feature type="region of interest" description="Disordered" evidence="6">
    <location>
        <begin position="1"/>
        <end position="22"/>
    </location>
</feature>
<dbReference type="GO" id="GO:0008137">
    <property type="term" value="F:NADH dehydrogenase (ubiquinone) activity"/>
    <property type="evidence" value="ECO:0007669"/>
    <property type="project" value="UniProtKB-UniRule"/>
</dbReference>
<accession>A0A524RNC1</accession>
<comment type="catalytic activity">
    <reaction evidence="3 5">
        <text>a plastoquinone + NADH + (n+1) H(+)(in) = a plastoquinol + NAD(+) + n H(+)(out)</text>
        <dbReference type="Rhea" id="RHEA:42608"/>
        <dbReference type="Rhea" id="RHEA-COMP:9561"/>
        <dbReference type="Rhea" id="RHEA-COMP:9562"/>
        <dbReference type="ChEBI" id="CHEBI:15378"/>
        <dbReference type="ChEBI" id="CHEBI:17757"/>
        <dbReference type="ChEBI" id="CHEBI:57540"/>
        <dbReference type="ChEBI" id="CHEBI:57945"/>
        <dbReference type="ChEBI" id="CHEBI:62192"/>
    </reaction>
</comment>
<dbReference type="Gene3D" id="3.30.460.80">
    <property type="entry name" value="NADH:ubiquinone oxidoreductase, 30kDa subunit"/>
    <property type="match status" value="1"/>
</dbReference>
<dbReference type="HAMAP" id="MF_01357">
    <property type="entry name" value="NDH1_NuoC"/>
    <property type="match status" value="1"/>
</dbReference>
<comment type="subunit">
    <text evidence="3 5">NDH-1 can be composed of about 15 different subunits; different subcomplexes with different compositions have been identified which probably have different functions.</text>
</comment>
<evidence type="ECO:0000313" key="9">
    <source>
        <dbReference type="Proteomes" id="UP000317990"/>
    </source>
</evidence>
<keyword evidence="3 5" id="KW-0874">Quinone</keyword>
<dbReference type="PANTHER" id="PTHR10884">
    <property type="entry name" value="NADH DEHYDROGENASE UBIQUINONE IRON-SULFUR PROTEIN 3"/>
    <property type="match status" value="1"/>
</dbReference>
<dbReference type="GO" id="GO:0019684">
    <property type="term" value="P:photosynthesis, light reaction"/>
    <property type="evidence" value="ECO:0007669"/>
    <property type="project" value="UniProtKB-UniRule"/>
</dbReference>
<feature type="compositionally biased region" description="Low complexity" evidence="6">
    <location>
        <begin position="1"/>
        <end position="20"/>
    </location>
</feature>
<dbReference type="PANTHER" id="PTHR10884:SF14">
    <property type="entry name" value="NADH DEHYDROGENASE [UBIQUINONE] IRON-SULFUR PROTEIN 3, MITOCHONDRIAL"/>
    <property type="match status" value="1"/>
</dbReference>
<feature type="domain" description="NADH:ubiquinone oxidoreductase 30kDa subunit" evidence="7">
    <location>
        <begin position="50"/>
        <end position="171"/>
    </location>
</feature>
<comment type="function">
    <text evidence="3 5">NDH-1 shuttles electrons from an unknown electron donor, via FMN and iron-sulfur (Fe-S) centers, to quinones in the respiratory and/or the photosynthetic chain. The immediate electron acceptor for the enzyme in this species is believed to be plastoquinone. Couples the redox reaction to proton translocation, and thus conserves the redox energy in a proton gradient. Cyanobacterial NDH-1 also plays a role in inorganic carbon-concentration.</text>
</comment>
<protein>
    <recommendedName>
        <fullName evidence="3">NAD(P)H-quinone oxidoreductase subunit J</fullName>
        <ecNumber evidence="3">7.1.1.-</ecNumber>
    </recommendedName>
    <alternativeName>
        <fullName evidence="3">NAD(P)H dehydrogenase, subunit J</fullName>
    </alternativeName>
    <alternativeName>
        <fullName evidence="3">NADH-plastoquinone oxidoreductase subunit J</fullName>
    </alternativeName>
    <alternativeName>
        <fullName evidence="3">NDH-1 subunit J</fullName>
        <shortName evidence="3">NDH-J</shortName>
    </alternativeName>
</protein>
<keyword evidence="3 5" id="KW-0793">Thylakoid</keyword>
<gene>
    <name evidence="3" type="primary">ndhJ</name>
    <name evidence="8" type="ORF">ERJ67_06340</name>
</gene>
<name>A0A524RNC1_9CHRO</name>
<comment type="catalytic activity">
    <reaction evidence="3 5">
        <text>a plastoquinone + NADPH + (n+1) H(+)(in) = a plastoquinol + NADP(+) + n H(+)(out)</text>
        <dbReference type="Rhea" id="RHEA:42612"/>
        <dbReference type="Rhea" id="RHEA-COMP:9561"/>
        <dbReference type="Rhea" id="RHEA-COMP:9562"/>
        <dbReference type="ChEBI" id="CHEBI:15378"/>
        <dbReference type="ChEBI" id="CHEBI:17757"/>
        <dbReference type="ChEBI" id="CHEBI:57783"/>
        <dbReference type="ChEBI" id="CHEBI:58349"/>
        <dbReference type="ChEBI" id="CHEBI:62192"/>
    </reaction>
</comment>
<dbReference type="InterPro" id="IPR010218">
    <property type="entry name" value="NADH_DH_suC"/>
</dbReference>
<dbReference type="Proteomes" id="UP000317990">
    <property type="component" value="Unassembled WGS sequence"/>
</dbReference>
<evidence type="ECO:0000256" key="6">
    <source>
        <dbReference type="SAM" id="MobiDB-lite"/>
    </source>
</evidence>
<evidence type="ECO:0000256" key="2">
    <source>
        <dbReference type="ARBA" id="ARBA00022448"/>
    </source>
</evidence>
<dbReference type="PROSITE" id="PS00542">
    <property type="entry name" value="COMPLEX1_30K"/>
    <property type="match status" value="1"/>
</dbReference>
<dbReference type="GO" id="GO:0031676">
    <property type="term" value="C:plasma membrane-derived thylakoid membrane"/>
    <property type="evidence" value="ECO:0007669"/>
    <property type="project" value="UniProtKB-SubCell"/>
</dbReference>
<evidence type="ECO:0000256" key="5">
    <source>
        <dbReference type="RuleBase" id="RU003581"/>
    </source>
</evidence>
<dbReference type="GO" id="GO:0048038">
    <property type="term" value="F:quinone binding"/>
    <property type="evidence" value="ECO:0007669"/>
    <property type="project" value="UniProtKB-UniRule"/>
</dbReference>
<dbReference type="GO" id="GO:0016655">
    <property type="term" value="F:oxidoreductase activity, acting on NAD(P)H, quinone or similar compound as acceptor"/>
    <property type="evidence" value="ECO:0007669"/>
    <property type="project" value="UniProtKB-UniRule"/>
</dbReference>
<keyword evidence="3 5" id="KW-0472">Membrane</keyword>
<comment type="subcellular location">
    <subcellularLocation>
        <location evidence="3 5">Cellular thylakoid membrane</location>
        <topology evidence="3 5">Peripheral membrane protein</topology>
        <orientation evidence="3 5">Cytoplasmic side</orientation>
    </subcellularLocation>
</comment>
<evidence type="ECO:0000259" key="7">
    <source>
        <dbReference type="Pfam" id="PF00329"/>
    </source>
</evidence>
<dbReference type="SUPFAM" id="SSF143243">
    <property type="entry name" value="Nqo5-like"/>
    <property type="match status" value="1"/>
</dbReference>
<dbReference type="EC" id="7.1.1.-" evidence="3"/>
<keyword evidence="3 4" id="KW-0520">NAD</keyword>
<proteinExistence type="inferred from homology"/>
<evidence type="ECO:0000256" key="1">
    <source>
        <dbReference type="ARBA" id="ARBA00007569"/>
    </source>
</evidence>
<dbReference type="Pfam" id="PF00329">
    <property type="entry name" value="Complex1_30kDa"/>
    <property type="match status" value="1"/>
</dbReference>
<dbReference type="EMBL" id="SRMO01000065">
    <property type="protein sequence ID" value="TGG92264.1"/>
    <property type="molecule type" value="Genomic_DNA"/>
</dbReference>
<comment type="caution">
    <text evidence="8">The sequence shown here is derived from an EMBL/GenBank/DDBJ whole genome shotgun (WGS) entry which is preliminary data.</text>
</comment>
<dbReference type="AlphaFoldDB" id="A0A524RNC1"/>
<keyword evidence="3 5" id="KW-0618">Plastoquinone</keyword>
<comment type="similarity">
    <text evidence="1 3 4">Belongs to the complex I 30 kDa subunit family.</text>
</comment>
<dbReference type="InterPro" id="IPR020396">
    <property type="entry name" value="NADH_UbQ_OxRdtase_CS"/>
</dbReference>
<dbReference type="InterPro" id="IPR037232">
    <property type="entry name" value="NADH_quin_OxRdtase_su_C/D-like"/>
</dbReference>
<reference evidence="8 9" key="1">
    <citation type="journal article" date="2019" name="mSystems">
        <title>Life at home and on the roam: Genomic adaptions reflect the dual lifestyle of an intracellular, facultative symbiont.</title>
        <authorList>
            <person name="Burgsdorf I."/>
        </authorList>
    </citation>
    <scope>NUCLEOTIDE SEQUENCE [LARGE SCALE GENOMIC DNA]</scope>
    <source>
        <strain evidence="8">277cV</strain>
    </source>
</reference>
<sequence length="180" mass="19942">MPENSAPEPTAEAPLAAAAPQPGPLSRWLTTHGFSHEVLPADHKGVETIAVDAAFLLPLAAALQAFGFDYLQCQGAYDEGVGQRLVSFYHLAKVGGSDGLGTEEVRVKVFLDRSGDLTVPTLYPLYRGADWQERESYDMFGISFAGHPQPKRLLMPEDWKGWPLRKDYVQPDFYELQDAY</sequence>